<dbReference type="Pfam" id="PF13635">
    <property type="entry name" value="DUF4143"/>
    <property type="match status" value="1"/>
</dbReference>
<dbReference type="InterPro" id="IPR025420">
    <property type="entry name" value="DUF4143"/>
</dbReference>
<proteinExistence type="predicted"/>
<gene>
    <name evidence="3" type="ORF">MNBD_BACTEROID07-1761</name>
</gene>
<dbReference type="Pfam" id="PF13173">
    <property type="entry name" value="AAA_14"/>
    <property type="match status" value="1"/>
</dbReference>
<reference evidence="3" key="1">
    <citation type="submission" date="2018-06" db="EMBL/GenBank/DDBJ databases">
        <authorList>
            <person name="Zhirakovskaya E."/>
        </authorList>
    </citation>
    <scope>NUCLEOTIDE SEQUENCE</scope>
</reference>
<name>A0A3B0UVF9_9ZZZZ</name>
<protein>
    <submittedName>
        <fullName evidence="3">ATPase</fullName>
    </submittedName>
</protein>
<dbReference type="InterPro" id="IPR041682">
    <property type="entry name" value="AAA_14"/>
</dbReference>
<dbReference type="AlphaFoldDB" id="A0A3B0UVF9"/>
<evidence type="ECO:0000259" key="1">
    <source>
        <dbReference type="Pfam" id="PF13173"/>
    </source>
</evidence>
<evidence type="ECO:0000259" key="2">
    <source>
        <dbReference type="Pfam" id="PF13635"/>
    </source>
</evidence>
<feature type="domain" description="AAA" evidence="1">
    <location>
        <begin position="17"/>
        <end position="133"/>
    </location>
</feature>
<dbReference type="EMBL" id="UOET01000353">
    <property type="protein sequence ID" value="VAW29347.1"/>
    <property type="molecule type" value="Genomic_DNA"/>
</dbReference>
<dbReference type="PANTHER" id="PTHR43566:SF2">
    <property type="entry name" value="DUF4143 DOMAIN-CONTAINING PROTEIN"/>
    <property type="match status" value="1"/>
</dbReference>
<sequence length="389" mass="44336">MISRKLSPHIQKMLGKFPVVSLTGPRQSGKTTLLKNAFPDYVYYNLERMDHRELIISDPIGFLKTTGNKVIFDEAQNLPELFSYIQVISDERNIPGQYILSGSQSFLLNHQIVQTLAGRVNVNHLFPFDITELESIKNLSVNQIILNGFYPRLYDKHISPDDFYPSYLETYIQRDVRTLKGIENLNAFSRFLGLCAGRIGQVLNLTSLANDAGIAVNTAKAWLSLLEASFIIYQIQPYYKNFSKRLIKSPKLYFYDTGVACSLLRLTNPEMINTHYLYGSLFENLVISEILKNQCHSGKRPSVYYWRESNGVEIDCIVERGNNEILALEIKGGQTFTKDYMKNLRNFAKNEAKVKINKAIVYAGEQAANINDVQLIPWSMLSSKIDGMI</sequence>
<organism evidence="3">
    <name type="scientific">hydrothermal vent metagenome</name>
    <dbReference type="NCBI Taxonomy" id="652676"/>
    <lineage>
        <taxon>unclassified sequences</taxon>
        <taxon>metagenomes</taxon>
        <taxon>ecological metagenomes</taxon>
    </lineage>
</organism>
<feature type="domain" description="DUF4143" evidence="2">
    <location>
        <begin position="173"/>
        <end position="331"/>
    </location>
</feature>
<dbReference type="SUPFAM" id="SSF52540">
    <property type="entry name" value="P-loop containing nucleoside triphosphate hydrolases"/>
    <property type="match status" value="1"/>
</dbReference>
<dbReference type="InterPro" id="IPR027417">
    <property type="entry name" value="P-loop_NTPase"/>
</dbReference>
<evidence type="ECO:0000313" key="3">
    <source>
        <dbReference type="EMBL" id="VAW29347.1"/>
    </source>
</evidence>
<dbReference type="PANTHER" id="PTHR43566">
    <property type="entry name" value="CONSERVED PROTEIN"/>
    <property type="match status" value="1"/>
</dbReference>
<accession>A0A3B0UVF9</accession>